<dbReference type="PANTHER" id="PTHR33713">
    <property type="entry name" value="ANTITOXIN YAFN-RELATED"/>
    <property type="match status" value="1"/>
</dbReference>
<dbReference type="Gene3D" id="3.40.1620.10">
    <property type="entry name" value="YefM-like domain"/>
    <property type="match status" value="1"/>
</dbReference>
<dbReference type="InterPro" id="IPR006442">
    <property type="entry name" value="Antitoxin_Phd/YefM"/>
</dbReference>
<dbReference type="Pfam" id="PF02604">
    <property type="entry name" value="PhdYeFM_antitox"/>
    <property type="match status" value="1"/>
</dbReference>
<evidence type="ECO:0000313" key="4">
    <source>
        <dbReference type="Proteomes" id="UP000178068"/>
    </source>
</evidence>
<dbReference type="NCBIfam" id="TIGR01552">
    <property type="entry name" value="phd_fam"/>
    <property type="match status" value="1"/>
</dbReference>
<dbReference type="STRING" id="1802603.A3F35_02470"/>
<sequence length="91" mass="10092">MSTKTLPVTEARKKLTDLVDKASSRLDEYVITVKGKPKAVLMSSVEFDGWKETNEILSDPELVKSIKEGEAEIATGKGIPWEQAKQDLDLD</sequence>
<evidence type="ECO:0000313" key="3">
    <source>
        <dbReference type="EMBL" id="OGY29677.1"/>
    </source>
</evidence>
<dbReference type="Gene3D" id="1.10.1220.170">
    <property type="match status" value="1"/>
</dbReference>
<name>A0A1G1WR56_9BACT</name>
<dbReference type="InterPro" id="IPR036165">
    <property type="entry name" value="YefM-like_sf"/>
</dbReference>
<organism evidence="3 4">
    <name type="scientific">Candidatus Woykebacteria bacterium RIFCSPHIGHO2_12_FULL_45_10</name>
    <dbReference type="NCBI Taxonomy" id="1802603"/>
    <lineage>
        <taxon>Bacteria</taxon>
        <taxon>Candidatus Woykeibacteriota</taxon>
    </lineage>
</organism>
<evidence type="ECO:0000256" key="1">
    <source>
        <dbReference type="ARBA" id="ARBA00009981"/>
    </source>
</evidence>
<protein>
    <recommendedName>
        <fullName evidence="2">Antitoxin</fullName>
    </recommendedName>
</protein>
<dbReference type="PANTHER" id="PTHR33713:SF6">
    <property type="entry name" value="ANTITOXIN YEFM"/>
    <property type="match status" value="1"/>
</dbReference>
<dbReference type="InterPro" id="IPR051405">
    <property type="entry name" value="phD/YefM_antitoxin"/>
</dbReference>
<dbReference type="AlphaFoldDB" id="A0A1G1WR56"/>
<gene>
    <name evidence="3" type="ORF">A3F35_02470</name>
</gene>
<reference evidence="3 4" key="1">
    <citation type="journal article" date="2016" name="Nat. Commun.">
        <title>Thousands of microbial genomes shed light on interconnected biogeochemical processes in an aquifer system.</title>
        <authorList>
            <person name="Anantharaman K."/>
            <person name="Brown C.T."/>
            <person name="Hug L.A."/>
            <person name="Sharon I."/>
            <person name="Castelle C.J."/>
            <person name="Probst A.J."/>
            <person name="Thomas B.C."/>
            <person name="Singh A."/>
            <person name="Wilkins M.J."/>
            <person name="Karaoz U."/>
            <person name="Brodie E.L."/>
            <person name="Williams K.H."/>
            <person name="Hubbard S.S."/>
            <person name="Banfield J.F."/>
        </authorList>
    </citation>
    <scope>NUCLEOTIDE SEQUENCE [LARGE SCALE GENOMIC DNA]</scope>
</reference>
<comment type="similarity">
    <text evidence="1 2">Belongs to the phD/YefM antitoxin family.</text>
</comment>
<evidence type="ECO:0000256" key="2">
    <source>
        <dbReference type="RuleBase" id="RU362080"/>
    </source>
</evidence>
<dbReference type="Proteomes" id="UP000178068">
    <property type="component" value="Unassembled WGS sequence"/>
</dbReference>
<dbReference type="EMBL" id="MHCZ01000024">
    <property type="protein sequence ID" value="OGY29677.1"/>
    <property type="molecule type" value="Genomic_DNA"/>
</dbReference>
<dbReference type="SUPFAM" id="SSF143120">
    <property type="entry name" value="YefM-like"/>
    <property type="match status" value="1"/>
</dbReference>
<comment type="caution">
    <text evidence="3">The sequence shown here is derived from an EMBL/GenBank/DDBJ whole genome shotgun (WGS) entry which is preliminary data.</text>
</comment>
<comment type="function">
    <text evidence="2">Antitoxin component of a type II toxin-antitoxin (TA) system.</text>
</comment>
<proteinExistence type="inferred from homology"/>
<accession>A0A1G1WR56</accession>